<dbReference type="Gene3D" id="1.20.1280.50">
    <property type="match status" value="1"/>
</dbReference>
<dbReference type="AlphaFoldDB" id="A0A834Z633"/>
<dbReference type="PANTHER" id="PTHR33736:SF13">
    <property type="entry name" value="OS11G0155100 PROTEIN"/>
    <property type="match status" value="1"/>
</dbReference>
<name>A0A834Z633_TETSI</name>
<protein>
    <recommendedName>
        <fullName evidence="4">F-box protein</fullName>
    </recommendedName>
</protein>
<dbReference type="InterPro" id="IPR045283">
    <property type="entry name" value="AT3G44326-like"/>
</dbReference>
<dbReference type="SUPFAM" id="SSF81383">
    <property type="entry name" value="F-box domain"/>
    <property type="match status" value="1"/>
</dbReference>
<sequence>MACTPKSTTTVDEDGATRILAVHPDVLETHILTRLDGPTLASASCASSQLHALSTQENLWRNICHSTWPSTDNPRMHQLISTFPDGHRSFFSDSFPLLIHPPVQNHPHHPPSAPPPELISAVDIFYRNKLIFSKVQETETQSGWFRGSPFRIDLLDPKDMVPTPIEKPNGQDTCKDLANNLSLSWIAIDPTRRRAANLSGWSPVSVQRHWLSGEMQVRYATILAVDRGSTEFVQCGILVTCGGCEGGEMHVREVNLQVEDMDGVNLNGKESMVILERALESGKRRRRRRRGGREEEGRERYEEFLEKKKERKQRKLKREWRLDMMCMASGVSIFSAFWMFVFFR</sequence>
<comment type="caution">
    <text evidence="2">The sequence shown here is derived from an EMBL/GenBank/DDBJ whole genome shotgun (WGS) entry which is preliminary data.</text>
</comment>
<evidence type="ECO:0000313" key="3">
    <source>
        <dbReference type="Proteomes" id="UP000655225"/>
    </source>
</evidence>
<evidence type="ECO:0000256" key="1">
    <source>
        <dbReference type="SAM" id="Phobius"/>
    </source>
</evidence>
<proteinExistence type="predicted"/>
<dbReference type="InterPro" id="IPR036047">
    <property type="entry name" value="F-box-like_dom_sf"/>
</dbReference>
<keyword evidence="3" id="KW-1185">Reference proteome</keyword>
<dbReference type="PANTHER" id="PTHR33736">
    <property type="entry name" value="F-BOX PROTEIN-RELATED"/>
    <property type="match status" value="1"/>
</dbReference>
<dbReference type="EMBL" id="JABCRI010000011">
    <property type="protein sequence ID" value="KAF8397941.1"/>
    <property type="molecule type" value="Genomic_DNA"/>
</dbReference>
<evidence type="ECO:0008006" key="4">
    <source>
        <dbReference type="Google" id="ProtNLM"/>
    </source>
</evidence>
<accession>A0A834Z633</accession>
<feature type="transmembrane region" description="Helical" evidence="1">
    <location>
        <begin position="322"/>
        <end position="343"/>
    </location>
</feature>
<gene>
    <name evidence="2" type="ORF">HHK36_016867</name>
</gene>
<dbReference type="OMA" id="LWTNICH"/>
<evidence type="ECO:0000313" key="2">
    <source>
        <dbReference type="EMBL" id="KAF8397941.1"/>
    </source>
</evidence>
<organism evidence="2 3">
    <name type="scientific">Tetracentron sinense</name>
    <name type="common">Spur-leaf</name>
    <dbReference type="NCBI Taxonomy" id="13715"/>
    <lineage>
        <taxon>Eukaryota</taxon>
        <taxon>Viridiplantae</taxon>
        <taxon>Streptophyta</taxon>
        <taxon>Embryophyta</taxon>
        <taxon>Tracheophyta</taxon>
        <taxon>Spermatophyta</taxon>
        <taxon>Magnoliopsida</taxon>
        <taxon>Trochodendrales</taxon>
        <taxon>Trochodendraceae</taxon>
        <taxon>Tetracentron</taxon>
    </lineage>
</organism>
<keyword evidence="1" id="KW-1133">Transmembrane helix</keyword>
<reference evidence="2 3" key="1">
    <citation type="submission" date="2020-04" db="EMBL/GenBank/DDBJ databases">
        <title>Plant Genome Project.</title>
        <authorList>
            <person name="Zhang R.-G."/>
        </authorList>
    </citation>
    <scope>NUCLEOTIDE SEQUENCE [LARGE SCALE GENOMIC DNA]</scope>
    <source>
        <strain evidence="2">YNK0</strain>
        <tissue evidence="2">Leaf</tissue>
    </source>
</reference>
<keyword evidence="1" id="KW-0812">Transmembrane</keyword>
<dbReference type="OrthoDB" id="671172at2759"/>
<keyword evidence="1" id="KW-0472">Membrane</keyword>
<dbReference type="Proteomes" id="UP000655225">
    <property type="component" value="Unassembled WGS sequence"/>
</dbReference>